<dbReference type="PIRSF" id="PIRSF038901">
    <property type="entry name" value="AQR_cwf11"/>
    <property type="match status" value="1"/>
</dbReference>
<accession>S3CYZ8</accession>
<dbReference type="PANTHER" id="PTHR10887">
    <property type="entry name" value="DNA2/NAM7 HELICASE FAMILY"/>
    <property type="match status" value="1"/>
</dbReference>
<evidence type="ECO:0000313" key="10">
    <source>
        <dbReference type="Proteomes" id="UP000016923"/>
    </source>
</evidence>
<organism evidence="9 10">
    <name type="scientific">Ophiostoma piceae (strain UAMH 11346)</name>
    <name type="common">Sap stain fungus</name>
    <dbReference type="NCBI Taxonomy" id="1262450"/>
    <lineage>
        <taxon>Eukaryota</taxon>
        <taxon>Fungi</taxon>
        <taxon>Dikarya</taxon>
        <taxon>Ascomycota</taxon>
        <taxon>Pezizomycotina</taxon>
        <taxon>Sordariomycetes</taxon>
        <taxon>Sordariomycetidae</taxon>
        <taxon>Ophiostomatales</taxon>
        <taxon>Ophiostomataceae</taxon>
        <taxon>Ophiostoma</taxon>
    </lineage>
</organism>
<keyword evidence="1" id="KW-0378">Hydrolase</keyword>
<keyword evidence="2" id="KW-0507">mRNA processing</keyword>
<dbReference type="Pfam" id="PF16399">
    <property type="entry name" value="Aquarius_N_1st"/>
    <property type="match status" value="1"/>
</dbReference>
<feature type="domain" description="RNA helicase aquarius beta-barrel" evidence="7">
    <location>
        <begin position="503"/>
        <end position="672"/>
    </location>
</feature>
<dbReference type="InterPro" id="IPR048967">
    <property type="entry name" value="Aquarius_insert"/>
</dbReference>
<gene>
    <name evidence="9" type="ORF">F503_02994</name>
</gene>
<reference evidence="9 10" key="1">
    <citation type="journal article" date="2013" name="BMC Genomics">
        <title>The genome and transcriptome of the pine saprophyte Ophiostoma piceae, and a comparison with the bark beetle-associated pine pathogen Grosmannia clavigera.</title>
        <authorList>
            <person name="Haridas S."/>
            <person name="Wang Y."/>
            <person name="Lim L."/>
            <person name="Massoumi Alamouti S."/>
            <person name="Jackman S."/>
            <person name="Docking R."/>
            <person name="Robertson G."/>
            <person name="Birol I."/>
            <person name="Bohlmann J."/>
            <person name="Breuil C."/>
        </authorList>
    </citation>
    <scope>NUCLEOTIDE SEQUENCE [LARGE SCALE GENOMIC DNA]</scope>
    <source>
        <strain evidence="9 10">UAMH 11346</strain>
    </source>
</reference>
<dbReference type="Pfam" id="PF13087">
    <property type="entry name" value="AAA_12"/>
    <property type="match status" value="1"/>
</dbReference>
<evidence type="ECO:0000259" key="6">
    <source>
        <dbReference type="Pfam" id="PF16399"/>
    </source>
</evidence>
<dbReference type="Pfam" id="PF21143">
    <property type="entry name" value="Aquarius_N_2nd"/>
    <property type="match status" value="1"/>
</dbReference>
<dbReference type="eggNOG" id="KOG1806">
    <property type="taxonomic scope" value="Eukaryota"/>
</dbReference>
<feature type="domain" description="DNA2/NAM7 helicase helicase" evidence="4">
    <location>
        <begin position="830"/>
        <end position="1123"/>
    </location>
</feature>
<comment type="function">
    <text evidence="2">Involved in mRNA splicing where it associates with cdc5 and the other cwf proteins as part of the spliceosome.</text>
</comment>
<dbReference type="GO" id="GO:0005684">
    <property type="term" value="C:U2-type spliceosomal complex"/>
    <property type="evidence" value="ECO:0007669"/>
    <property type="project" value="UniProtKB-UniRule"/>
</dbReference>
<feature type="region of interest" description="Disordered" evidence="3">
    <location>
        <begin position="1416"/>
        <end position="1461"/>
    </location>
</feature>
<dbReference type="InterPro" id="IPR027417">
    <property type="entry name" value="P-loop_NTPase"/>
</dbReference>
<dbReference type="PANTHER" id="PTHR10887:SF5">
    <property type="entry name" value="RNA HELICASE AQUARIUS"/>
    <property type="match status" value="1"/>
</dbReference>
<comment type="subunit">
    <text evidence="2">Belongs to the 40S cdc5-associated complex (or cwf complex), a spliceosome sub-complex reminiscent of a late-stage spliceosome.</text>
</comment>
<name>S3CYZ8_OPHP1</name>
<feature type="compositionally biased region" description="Acidic residues" evidence="3">
    <location>
        <begin position="1432"/>
        <end position="1455"/>
    </location>
</feature>
<evidence type="ECO:0000259" key="7">
    <source>
        <dbReference type="Pfam" id="PF21143"/>
    </source>
</evidence>
<dbReference type="InterPro" id="IPR026300">
    <property type="entry name" value="CWF11_fam"/>
</dbReference>
<dbReference type="InterPro" id="IPR048966">
    <property type="entry name" value="Aquarius_b-barrel"/>
</dbReference>
<evidence type="ECO:0000256" key="2">
    <source>
        <dbReference type="PIRNR" id="PIRNR038901"/>
    </source>
</evidence>
<keyword evidence="10" id="KW-1185">Reference proteome</keyword>
<dbReference type="InterPro" id="IPR047187">
    <property type="entry name" value="SF1_C_Upf1"/>
</dbReference>
<dbReference type="OrthoDB" id="1879at2759"/>
<dbReference type="Gene3D" id="3.40.50.300">
    <property type="entry name" value="P-loop containing nucleotide triphosphate hydrolases"/>
    <property type="match status" value="2"/>
</dbReference>
<evidence type="ECO:0000313" key="9">
    <source>
        <dbReference type="EMBL" id="EPE06165.1"/>
    </source>
</evidence>
<dbReference type="VEuPathDB" id="FungiDB:F503_02994"/>
<feature type="region of interest" description="Disordered" evidence="3">
    <location>
        <begin position="1"/>
        <end position="28"/>
    </location>
</feature>
<dbReference type="GO" id="GO:0045292">
    <property type="term" value="P:mRNA cis splicing, via spliceosome"/>
    <property type="evidence" value="ECO:0007669"/>
    <property type="project" value="UniProtKB-UniRule"/>
</dbReference>
<dbReference type="FunFam" id="3.40.50.300:FF:000507">
    <property type="entry name" value="Pre-mRNA-splicing factor"/>
    <property type="match status" value="1"/>
</dbReference>
<keyword evidence="2" id="KW-0508">mRNA splicing</keyword>
<dbReference type="GO" id="GO:0071013">
    <property type="term" value="C:catalytic step 2 spliceosome"/>
    <property type="evidence" value="ECO:0007669"/>
    <property type="project" value="TreeGrafter"/>
</dbReference>
<dbReference type="Pfam" id="PF13086">
    <property type="entry name" value="AAA_11"/>
    <property type="match status" value="1"/>
</dbReference>
<evidence type="ECO:0000259" key="5">
    <source>
        <dbReference type="Pfam" id="PF13087"/>
    </source>
</evidence>
<keyword evidence="1" id="KW-0347">Helicase</keyword>
<feature type="domain" description="RNA helicase aquarius insertion" evidence="8">
    <location>
        <begin position="720"/>
        <end position="813"/>
    </location>
</feature>
<dbReference type="SUPFAM" id="SSF52540">
    <property type="entry name" value="P-loop containing nucleoside triphosphate hydrolases"/>
    <property type="match status" value="1"/>
</dbReference>
<comment type="subcellular location">
    <subcellularLocation>
        <location evidence="2">Nucleus</location>
    </subcellularLocation>
</comment>
<keyword evidence="1" id="KW-0067">ATP-binding</keyword>
<sequence>MPPAKKHKSSAAAKGKAPSARAAPPAPAEVEGESGFAQLAKLHWLKDKKRTAKVKVKNDVIKAGVWDALEKEGFAFRSLLSLETLQILENYLWPGYTEDASDYHILLIVLITNAKKREHLDTWGLFGDRPLDFSTLFRRILAMSIDTAFSLAIRAHILSFIIHAFQSLDCAIVRKECAPLVSISTWHNISNDAKREELLDQTSHLRKAWRAAAKRFDAADDEAKARLRFDRAWLYSLVLESIGVLFDETGSQVDVVIYAERFIEFLSDLQSQLPTRRYVNALLQDLHVLSAVSVSPVFNDEDNSLLRDMSALLSHYTYFSVDDQTGAQLTETEDYDKHCAKLAVLQRLSLKHFKEKLSVLALSNYGSIGKREELDNLLEPLTDDEVVELADLLHLRTAYPSSCKAQIGRKFLVEALLSTFEKRKTFQDSARELSILPTEDAIFDRSISRTDRYDGSRPLALPKLNLQYLSVGDFLWRSLILYRSEAFYGIRQDIETALQLVKPDLGKAGETIFTGVSKMAMPIQKPSIAQVIPPLVGDDKPSLVKAEISLDFRHVKEHIRREWEALRPDDVVFLVSVNVAQRQPAQNGSSSASASVAQGLGITAIRTAEVMYGLDAQNRREKEQGFQRGGPKRSFDKKLQVKLDPAAFVEDTNRSSNGEADIYDNVNLIVRRRGRENNFRPVLDSIRSLVLSDVPLAPWLHEVFLGYGDPAAATYKHLPNRVKKIDFRDTFLDWHHLIESLPGKTVEPGDDVSGSFGPPYVLGLAEKPAEKVAPTKPASKKRRRDAEPPLAAEVETLKVSTYKPLNNGPYPVDIPKKNSVRFTPAQTEAIISGTQPGLTVIVGPPGTGKTDVATQIINNIYHNFPEQRTLLIAHSNQALNQLFAKIVALDIDERHLLRLGRGEEELDADGSFSKHGRVEMFLENRNKYLYEVTRLAASIGAPGAHGNSAETAGYFNSVYVEPAWTKFNEVAVHTDGSTAEEIVQAFPFHAYFSDAPQPLFPADADRDTILDTANGCYRHISKIFSELADAQPFEILRRDRDKANYLLTKEARIVAMTSTHAAMRRGEISSLGFHYDNVVVEEAAQITEIEDFIPLAMQKPKNGEVPLQRVVLCGDHLQNSPIVQNLAFRHYANLEQSLFSRLVRLGVPTINLDQQGRARPSIADLYRWRYTSLGDLAHVEANADFLTANAGFRYDYQFIDVPNYRGRGESEPAPHFIQNLGEAEYAVAIYQYMRLLGYPANKISILATYAGQRALIRDVLEFRCRKNPVFGLPKIVTTVDKYQGEQNDYIILSLTRTSRVGYLRDIRRLTVALSRARLGLYVLGRRSVFEACYELREAFQILLQRPDKLALVTGELWPSQRVVADEAKAGTAENEVTMEGVEHLGQYVFEMTKTKMQQLQAESAAAAAGAEPLALLPGSAEGEGGDFVALPDGDDEAAVVEDLQATDDDGDDAGNDEAPAA</sequence>
<dbReference type="InterPro" id="IPR032174">
    <property type="entry name" value="Aquarius_N"/>
</dbReference>
<keyword evidence="2" id="KW-0539">Nucleus</keyword>
<evidence type="ECO:0000259" key="8">
    <source>
        <dbReference type="Pfam" id="PF21144"/>
    </source>
</evidence>
<protein>
    <recommendedName>
        <fullName evidence="2">Pre-mRNA-splicing factor</fullName>
    </recommendedName>
</protein>
<evidence type="ECO:0000259" key="4">
    <source>
        <dbReference type="Pfam" id="PF13086"/>
    </source>
</evidence>
<dbReference type="InterPro" id="IPR045055">
    <property type="entry name" value="DNA2/NAM7-like"/>
</dbReference>
<dbReference type="InterPro" id="IPR041679">
    <property type="entry name" value="DNA2/NAM7-like_C"/>
</dbReference>
<dbReference type="InterPro" id="IPR041677">
    <property type="entry name" value="DNA2/NAM7_AAA_11"/>
</dbReference>
<dbReference type="Proteomes" id="UP000016923">
    <property type="component" value="Unassembled WGS sequence"/>
</dbReference>
<proteinExistence type="inferred from homology"/>
<dbReference type="GO" id="GO:0004386">
    <property type="term" value="F:helicase activity"/>
    <property type="evidence" value="ECO:0007669"/>
    <property type="project" value="InterPro"/>
</dbReference>
<evidence type="ECO:0000256" key="1">
    <source>
        <dbReference type="ARBA" id="ARBA00022806"/>
    </source>
</evidence>
<feature type="domain" description="DNA2/NAM7 helicase-like C-terminal" evidence="5">
    <location>
        <begin position="1134"/>
        <end position="1326"/>
    </location>
</feature>
<feature type="compositionally biased region" description="Low complexity" evidence="3">
    <location>
        <begin position="10"/>
        <end position="23"/>
    </location>
</feature>
<dbReference type="CDD" id="cd17935">
    <property type="entry name" value="EEXXQc_AQR"/>
    <property type="match status" value="1"/>
</dbReference>
<comment type="similarity">
    <text evidence="2">Belongs to the CWF11 family.</text>
</comment>
<feature type="domain" description="RNA helicase aquarius N-terminal" evidence="6">
    <location>
        <begin position="36"/>
        <end position="424"/>
    </location>
</feature>
<dbReference type="GO" id="GO:0003729">
    <property type="term" value="F:mRNA binding"/>
    <property type="evidence" value="ECO:0007669"/>
    <property type="project" value="TreeGrafter"/>
</dbReference>
<keyword evidence="1" id="KW-0547">Nucleotide-binding</keyword>
<dbReference type="EMBL" id="KE148154">
    <property type="protein sequence ID" value="EPE06165.1"/>
    <property type="molecule type" value="Genomic_DNA"/>
</dbReference>
<dbReference type="STRING" id="1262450.S3CYZ8"/>
<evidence type="ECO:0000256" key="3">
    <source>
        <dbReference type="SAM" id="MobiDB-lite"/>
    </source>
</evidence>
<dbReference type="Pfam" id="PF21144">
    <property type="entry name" value="Aquarius_N_3rd"/>
    <property type="match status" value="1"/>
</dbReference>
<dbReference type="CDD" id="cd18808">
    <property type="entry name" value="SF1_C_Upf1"/>
    <property type="match status" value="1"/>
</dbReference>
<dbReference type="HOGENOM" id="CLU_001195_0_0_1"/>
<dbReference type="OMA" id="YRVWLDC"/>